<dbReference type="InterPro" id="IPR009003">
    <property type="entry name" value="Peptidase_S1_PA"/>
</dbReference>
<evidence type="ECO:0000313" key="2">
    <source>
        <dbReference type="Proteomes" id="UP000636709"/>
    </source>
</evidence>
<dbReference type="Proteomes" id="UP000636709">
    <property type="component" value="Unassembled WGS sequence"/>
</dbReference>
<keyword evidence="2" id="KW-1185">Reference proteome</keyword>
<comment type="caution">
    <text evidence="1">The sequence shown here is derived from an EMBL/GenBank/DDBJ whole genome shotgun (WGS) entry which is preliminary data.</text>
</comment>
<accession>A0A835E0L6</accession>
<dbReference type="Gene3D" id="2.40.10.10">
    <property type="entry name" value="Trypsin-like serine proteases"/>
    <property type="match status" value="1"/>
</dbReference>
<evidence type="ECO:0000313" key="1">
    <source>
        <dbReference type="EMBL" id="KAF8653162.1"/>
    </source>
</evidence>
<dbReference type="InterPro" id="IPR043504">
    <property type="entry name" value="Peptidase_S1_PA_chymotrypsin"/>
</dbReference>
<sequence length="198" mass="22192">MADAGVSSKWDRAIFDHFESCMVRLYPPGKFGNGFVVYTTGDKALIMTCEHVVHGLEMGTRIVTLFSEPHLGPRYTSATLLFADEVRDLALLRFDGLQHRCPSPLGFFEAPTCPGMDVVLLAFFSMHDSSLLRPGTFGGKIIGHIRLTCFLNKQFGSWSACQTYIRMHLRCFSPNYKGGSTRVASDCRCKCYYKCFNS</sequence>
<dbReference type="OrthoDB" id="585691at2759"/>
<protein>
    <recommendedName>
        <fullName evidence="3">Serine protease</fullName>
    </recommendedName>
</protein>
<evidence type="ECO:0008006" key="3">
    <source>
        <dbReference type="Google" id="ProtNLM"/>
    </source>
</evidence>
<organism evidence="1 2">
    <name type="scientific">Digitaria exilis</name>
    <dbReference type="NCBI Taxonomy" id="1010633"/>
    <lineage>
        <taxon>Eukaryota</taxon>
        <taxon>Viridiplantae</taxon>
        <taxon>Streptophyta</taxon>
        <taxon>Embryophyta</taxon>
        <taxon>Tracheophyta</taxon>
        <taxon>Spermatophyta</taxon>
        <taxon>Magnoliopsida</taxon>
        <taxon>Liliopsida</taxon>
        <taxon>Poales</taxon>
        <taxon>Poaceae</taxon>
        <taxon>PACMAD clade</taxon>
        <taxon>Panicoideae</taxon>
        <taxon>Panicodae</taxon>
        <taxon>Paniceae</taxon>
        <taxon>Anthephorinae</taxon>
        <taxon>Digitaria</taxon>
    </lineage>
</organism>
<reference evidence="1" key="1">
    <citation type="submission" date="2020-07" db="EMBL/GenBank/DDBJ databases">
        <title>Genome sequence and genetic diversity analysis of an under-domesticated orphan crop, white fonio (Digitaria exilis).</title>
        <authorList>
            <person name="Bennetzen J.L."/>
            <person name="Chen S."/>
            <person name="Ma X."/>
            <person name="Wang X."/>
            <person name="Yssel A.E.J."/>
            <person name="Chaluvadi S.R."/>
            <person name="Johnson M."/>
            <person name="Gangashetty P."/>
            <person name="Hamidou F."/>
            <person name="Sanogo M.D."/>
            <person name="Zwaenepoel A."/>
            <person name="Wallace J."/>
            <person name="Van De Peer Y."/>
            <person name="Van Deynze A."/>
        </authorList>
    </citation>
    <scope>NUCLEOTIDE SEQUENCE</scope>
    <source>
        <tissue evidence="1">Leaves</tissue>
    </source>
</reference>
<dbReference type="SUPFAM" id="SSF50494">
    <property type="entry name" value="Trypsin-like serine proteases"/>
    <property type="match status" value="1"/>
</dbReference>
<gene>
    <name evidence="1" type="ORF">HU200_062610</name>
</gene>
<dbReference type="AlphaFoldDB" id="A0A835E0L6"/>
<dbReference type="EMBL" id="JACEFO010002629">
    <property type="protein sequence ID" value="KAF8653162.1"/>
    <property type="molecule type" value="Genomic_DNA"/>
</dbReference>
<name>A0A835E0L6_9POAL</name>
<proteinExistence type="predicted"/>
<dbReference type="Pfam" id="PF13365">
    <property type="entry name" value="Trypsin_2"/>
    <property type="match status" value="1"/>
</dbReference>